<organism evidence="8 9">
    <name type="scientific">Pelagovum pacificum</name>
    <dbReference type="NCBI Taxonomy" id="2588711"/>
    <lineage>
        <taxon>Bacteria</taxon>
        <taxon>Pseudomonadati</taxon>
        <taxon>Pseudomonadota</taxon>
        <taxon>Alphaproteobacteria</taxon>
        <taxon>Rhodobacterales</taxon>
        <taxon>Paracoccaceae</taxon>
        <taxon>Pelagovum</taxon>
    </lineage>
</organism>
<comment type="caution">
    <text evidence="8">The sequence shown here is derived from an EMBL/GenBank/DDBJ whole genome shotgun (WGS) entry which is preliminary data.</text>
</comment>
<keyword evidence="5 6" id="KW-0472">Membrane</keyword>
<feature type="transmembrane region" description="Helical" evidence="6">
    <location>
        <begin position="238"/>
        <end position="258"/>
    </location>
</feature>
<dbReference type="SUPFAM" id="SSF103481">
    <property type="entry name" value="Multidrug resistance efflux transporter EmrE"/>
    <property type="match status" value="2"/>
</dbReference>
<feature type="transmembrane region" description="Helical" evidence="6">
    <location>
        <begin position="40"/>
        <end position="61"/>
    </location>
</feature>
<dbReference type="PANTHER" id="PTHR22911">
    <property type="entry name" value="ACYL-MALONYL CONDENSING ENZYME-RELATED"/>
    <property type="match status" value="1"/>
</dbReference>
<feature type="transmembrane region" description="Helical" evidence="6">
    <location>
        <begin position="73"/>
        <end position="93"/>
    </location>
</feature>
<evidence type="ECO:0000256" key="3">
    <source>
        <dbReference type="ARBA" id="ARBA00022692"/>
    </source>
</evidence>
<evidence type="ECO:0000256" key="5">
    <source>
        <dbReference type="ARBA" id="ARBA00023136"/>
    </source>
</evidence>
<evidence type="ECO:0000256" key="2">
    <source>
        <dbReference type="ARBA" id="ARBA00009853"/>
    </source>
</evidence>
<accession>A0A5C5G9D3</accession>
<dbReference type="PANTHER" id="PTHR22911:SF6">
    <property type="entry name" value="SOLUTE CARRIER FAMILY 35 MEMBER G1"/>
    <property type="match status" value="1"/>
</dbReference>
<sequence length="302" mass="32425">MTLSDNMRGALLMVAAMTCFTLNDACLKSLSDGMSAMQAIFMRGIVTSTLLAIAAWKLGAFSVPVSRHDKGLIVLRCVAEAGAAWFFLTALFHMPLGDLTAILQALPLAVTLGSALVFKEPVGWRRMSAILAGFLGVLLIVRPGSDVFSIYSVYGVATVLCATVRDLATRRLSKEVHTMNVTFWTALIVTLFALVVGFGQEWVRPSAGQLGLIGLAALLVLAAYLTIIMAVRVGEIAFVAPFRYTGLVVAIIAGLVIFGDFPDALTWIGSAIVVGSGLFAFWRERRLAIPRRGIPRPNVPPR</sequence>
<feature type="transmembrane region" description="Helical" evidence="6">
    <location>
        <begin position="180"/>
        <end position="198"/>
    </location>
</feature>
<evidence type="ECO:0000259" key="7">
    <source>
        <dbReference type="Pfam" id="PF00892"/>
    </source>
</evidence>
<keyword evidence="3 6" id="KW-0812">Transmembrane</keyword>
<dbReference type="GO" id="GO:0016020">
    <property type="term" value="C:membrane"/>
    <property type="evidence" value="ECO:0007669"/>
    <property type="project" value="UniProtKB-SubCell"/>
</dbReference>
<feature type="transmembrane region" description="Helical" evidence="6">
    <location>
        <begin position="210"/>
        <end position="231"/>
    </location>
</feature>
<evidence type="ECO:0000256" key="4">
    <source>
        <dbReference type="ARBA" id="ARBA00022989"/>
    </source>
</evidence>
<evidence type="ECO:0000256" key="1">
    <source>
        <dbReference type="ARBA" id="ARBA00004141"/>
    </source>
</evidence>
<dbReference type="OrthoDB" id="7165334at2"/>
<proteinExistence type="inferred from homology"/>
<keyword evidence="9" id="KW-1185">Reference proteome</keyword>
<comment type="similarity">
    <text evidence="2">Belongs to the drug/metabolite transporter (DMT) superfamily. 10 TMS drug/metabolite exporter (DME) (TC 2.A.7.3) family.</text>
</comment>
<dbReference type="AlphaFoldDB" id="A0A5C5G9D3"/>
<dbReference type="Pfam" id="PF00892">
    <property type="entry name" value="EamA"/>
    <property type="match status" value="2"/>
</dbReference>
<evidence type="ECO:0000313" key="9">
    <source>
        <dbReference type="Proteomes" id="UP000314011"/>
    </source>
</evidence>
<keyword evidence="4 6" id="KW-1133">Transmembrane helix</keyword>
<reference evidence="8 9" key="1">
    <citation type="submission" date="2019-06" db="EMBL/GenBank/DDBJ databases">
        <title>Genome of new Rhodobacteraceae sp. SM1903.</title>
        <authorList>
            <person name="Ren X."/>
        </authorList>
    </citation>
    <scope>NUCLEOTIDE SEQUENCE [LARGE SCALE GENOMIC DNA]</scope>
    <source>
        <strain evidence="8 9">SM1903</strain>
    </source>
</reference>
<feature type="transmembrane region" description="Helical" evidence="6">
    <location>
        <begin position="124"/>
        <end position="142"/>
    </location>
</feature>
<feature type="transmembrane region" description="Helical" evidence="6">
    <location>
        <begin position="264"/>
        <end position="282"/>
    </location>
</feature>
<feature type="domain" description="EamA" evidence="7">
    <location>
        <begin position="153"/>
        <end position="278"/>
    </location>
</feature>
<protein>
    <submittedName>
        <fullName evidence="8">DMT family transporter</fullName>
    </submittedName>
</protein>
<evidence type="ECO:0000313" key="8">
    <source>
        <dbReference type="EMBL" id="TNY31358.1"/>
    </source>
</evidence>
<name>A0A5C5G9D3_9RHOB</name>
<dbReference type="Proteomes" id="UP000314011">
    <property type="component" value="Unassembled WGS sequence"/>
</dbReference>
<gene>
    <name evidence="8" type="ORF">FHY64_15175</name>
</gene>
<feature type="transmembrane region" description="Helical" evidence="6">
    <location>
        <begin position="99"/>
        <end position="117"/>
    </location>
</feature>
<feature type="transmembrane region" description="Helical" evidence="6">
    <location>
        <begin position="148"/>
        <end position="168"/>
    </location>
</feature>
<dbReference type="EMBL" id="VFFF01000002">
    <property type="protein sequence ID" value="TNY31358.1"/>
    <property type="molecule type" value="Genomic_DNA"/>
</dbReference>
<dbReference type="InterPro" id="IPR037185">
    <property type="entry name" value="EmrE-like"/>
</dbReference>
<feature type="domain" description="EamA" evidence="7">
    <location>
        <begin position="8"/>
        <end position="141"/>
    </location>
</feature>
<dbReference type="InterPro" id="IPR000620">
    <property type="entry name" value="EamA_dom"/>
</dbReference>
<evidence type="ECO:0000256" key="6">
    <source>
        <dbReference type="SAM" id="Phobius"/>
    </source>
</evidence>
<comment type="subcellular location">
    <subcellularLocation>
        <location evidence="1">Membrane</location>
        <topology evidence="1">Multi-pass membrane protein</topology>
    </subcellularLocation>
</comment>
<dbReference type="RefSeq" id="WP_140196253.1">
    <property type="nucleotide sequence ID" value="NZ_CP065915.1"/>
</dbReference>